<evidence type="ECO:0008006" key="4">
    <source>
        <dbReference type="Google" id="ProtNLM"/>
    </source>
</evidence>
<protein>
    <recommendedName>
        <fullName evidence="4">Immunoglobulin I-set domain-containing protein</fullName>
    </recommendedName>
</protein>
<gene>
    <name evidence="2" type="ORF">CEXT_665521</name>
</gene>
<dbReference type="InterPro" id="IPR036179">
    <property type="entry name" value="Ig-like_dom_sf"/>
</dbReference>
<dbReference type="Proteomes" id="UP001054945">
    <property type="component" value="Unassembled WGS sequence"/>
</dbReference>
<evidence type="ECO:0000256" key="1">
    <source>
        <dbReference type="SAM" id="MobiDB-lite"/>
    </source>
</evidence>
<keyword evidence="3" id="KW-1185">Reference proteome</keyword>
<comment type="caution">
    <text evidence="2">The sequence shown here is derived from an EMBL/GenBank/DDBJ whole genome shotgun (WGS) entry which is preliminary data.</text>
</comment>
<dbReference type="InterPro" id="IPR013783">
    <property type="entry name" value="Ig-like_fold"/>
</dbReference>
<dbReference type="Gene3D" id="2.60.40.10">
    <property type="entry name" value="Immunoglobulins"/>
    <property type="match status" value="1"/>
</dbReference>
<organism evidence="2 3">
    <name type="scientific">Caerostris extrusa</name>
    <name type="common">Bark spider</name>
    <name type="synonym">Caerostris bankana</name>
    <dbReference type="NCBI Taxonomy" id="172846"/>
    <lineage>
        <taxon>Eukaryota</taxon>
        <taxon>Metazoa</taxon>
        <taxon>Ecdysozoa</taxon>
        <taxon>Arthropoda</taxon>
        <taxon>Chelicerata</taxon>
        <taxon>Arachnida</taxon>
        <taxon>Araneae</taxon>
        <taxon>Araneomorphae</taxon>
        <taxon>Entelegynae</taxon>
        <taxon>Araneoidea</taxon>
        <taxon>Araneidae</taxon>
        <taxon>Caerostris</taxon>
    </lineage>
</organism>
<dbReference type="SUPFAM" id="SSF48726">
    <property type="entry name" value="Immunoglobulin"/>
    <property type="match status" value="1"/>
</dbReference>
<sequence length="142" mass="16175">MKYDSTGTLTISRADASLKGSYNCIADNGFGTAIRKTINLSIQDAPRLQPFHFLIWYLLVKSHYSLWCKWVSKPMTFQMDNKKHETTLAVENNFGKDETSFPLVIKAPPHGFYIPHDVKKTSEEDKPVHGLRGRRSSDQCRG</sequence>
<accession>A0AAV4WWV4</accession>
<feature type="region of interest" description="Disordered" evidence="1">
    <location>
        <begin position="120"/>
        <end position="142"/>
    </location>
</feature>
<name>A0AAV4WWV4_CAEEX</name>
<dbReference type="AlphaFoldDB" id="A0AAV4WWV4"/>
<reference evidence="2 3" key="1">
    <citation type="submission" date="2021-06" db="EMBL/GenBank/DDBJ databases">
        <title>Caerostris extrusa draft genome.</title>
        <authorList>
            <person name="Kono N."/>
            <person name="Arakawa K."/>
        </authorList>
    </citation>
    <scope>NUCLEOTIDE SEQUENCE [LARGE SCALE GENOMIC DNA]</scope>
</reference>
<evidence type="ECO:0000313" key="3">
    <source>
        <dbReference type="Proteomes" id="UP001054945"/>
    </source>
</evidence>
<dbReference type="EMBL" id="BPLR01016783">
    <property type="protein sequence ID" value="GIY86356.1"/>
    <property type="molecule type" value="Genomic_DNA"/>
</dbReference>
<evidence type="ECO:0000313" key="2">
    <source>
        <dbReference type="EMBL" id="GIY86356.1"/>
    </source>
</evidence>
<proteinExistence type="predicted"/>